<dbReference type="SUPFAM" id="SSF55804">
    <property type="entry name" value="Phoshotransferase/anion transport protein"/>
    <property type="match status" value="1"/>
</dbReference>
<keyword evidence="1" id="KW-0808">Transferase</keyword>
<dbReference type="PROSITE" id="PS51094">
    <property type="entry name" value="PTS_EIIA_TYPE_2"/>
    <property type="match status" value="1"/>
</dbReference>
<comment type="caution">
    <text evidence="9">The sequence shown here is derived from an EMBL/GenBank/DDBJ whole genome shotgun (WGS) entry which is preliminary data.</text>
</comment>
<dbReference type="Pfam" id="PF00359">
    <property type="entry name" value="PTS_EIIA_2"/>
    <property type="match status" value="1"/>
</dbReference>
<dbReference type="GO" id="GO:0008982">
    <property type="term" value="F:protein-N(PI)-phosphohistidine-sugar phosphotransferase activity"/>
    <property type="evidence" value="ECO:0007669"/>
    <property type="project" value="InterPro"/>
</dbReference>
<dbReference type="InterPro" id="IPR036634">
    <property type="entry name" value="PRD_sf"/>
</dbReference>
<dbReference type="Gene3D" id="3.40.50.2300">
    <property type="match status" value="1"/>
</dbReference>
<proteinExistence type="predicted"/>
<dbReference type="InterPro" id="IPR007737">
    <property type="entry name" value="Mga_HTH"/>
</dbReference>
<evidence type="ECO:0000313" key="10">
    <source>
        <dbReference type="Proteomes" id="UP000538292"/>
    </source>
</evidence>
<evidence type="ECO:0000256" key="3">
    <source>
        <dbReference type="ARBA" id="ARBA00023015"/>
    </source>
</evidence>
<reference evidence="9 10" key="1">
    <citation type="submission" date="2020-07" db="EMBL/GenBank/DDBJ databases">
        <title>Thermoactinomyces phylogeny.</title>
        <authorList>
            <person name="Dunlap C."/>
        </authorList>
    </citation>
    <scope>NUCLEOTIDE SEQUENCE [LARGE SCALE GENOMIC DNA]</scope>
    <source>
        <strain evidence="9 10">AMNI-1</strain>
    </source>
</reference>
<dbReference type="Pfam" id="PF05043">
    <property type="entry name" value="Mga"/>
    <property type="match status" value="1"/>
</dbReference>
<evidence type="ECO:0000256" key="4">
    <source>
        <dbReference type="ARBA" id="ARBA00023159"/>
    </source>
</evidence>
<evidence type="ECO:0000259" key="7">
    <source>
        <dbReference type="PROSITE" id="PS51099"/>
    </source>
</evidence>
<dbReference type="InterPro" id="IPR011608">
    <property type="entry name" value="PRD"/>
</dbReference>
<dbReference type="InterPro" id="IPR036095">
    <property type="entry name" value="PTS_EIIB-like_sf"/>
</dbReference>
<keyword evidence="4" id="KW-0010">Activator</keyword>
<feature type="domain" description="PRD" evidence="8">
    <location>
        <begin position="304"/>
        <end position="412"/>
    </location>
</feature>
<evidence type="ECO:0000256" key="1">
    <source>
        <dbReference type="ARBA" id="ARBA00022679"/>
    </source>
</evidence>
<evidence type="ECO:0000256" key="5">
    <source>
        <dbReference type="ARBA" id="ARBA00023163"/>
    </source>
</evidence>
<dbReference type="CDD" id="cd05568">
    <property type="entry name" value="PTS_IIB_bgl_like"/>
    <property type="match status" value="1"/>
</dbReference>
<dbReference type="PROSITE" id="PS51099">
    <property type="entry name" value="PTS_EIIB_TYPE_2"/>
    <property type="match status" value="1"/>
</dbReference>
<dbReference type="InterPro" id="IPR013011">
    <property type="entry name" value="PTS_EIIB_2"/>
</dbReference>
<evidence type="ECO:0000259" key="6">
    <source>
        <dbReference type="PROSITE" id="PS51094"/>
    </source>
</evidence>
<protein>
    <submittedName>
        <fullName evidence="9">BglG family transcription antiterminator</fullName>
    </submittedName>
</protein>
<dbReference type="RefSeq" id="WP_181739995.1">
    <property type="nucleotide sequence ID" value="NZ_JACEOL010000030.1"/>
</dbReference>
<feature type="domain" description="PTS EIIB type-2" evidence="7">
    <location>
        <begin position="416"/>
        <end position="505"/>
    </location>
</feature>
<dbReference type="Pfam" id="PF00874">
    <property type="entry name" value="PRD"/>
    <property type="match status" value="1"/>
</dbReference>
<gene>
    <name evidence="9" type="ORF">H2C83_09035</name>
</gene>
<dbReference type="Gene3D" id="3.40.930.10">
    <property type="entry name" value="Mannitol-specific EII, Chain A"/>
    <property type="match status" value="1"/>
</dbReference>
<dbReference type="SUPFAM" id="SSF52794">
    <property type="entry name" value="PTS system IIB component-like"/>
    <property type="match status" value="1"/>
</dbReference>
<dbReference type="EMBL" id="JACEOL010000030">
    <property type="protein sequence ID" value="MBA4602457.1"/>
    <property type="molecule type" value="Genomic_DNA"/>
</dbReference>
<accession>A0A7W1XSH1</accession>
<dbReference type="CDD" id="cd00211">
    <property type="entry name" value="PTS_IIA_fru"/>
    <property type="match status" value="1"/>
</dbReference>
<dbReference type="InterPro" id="IPR016152">
    <property type="entry name" value="PTrfase/Anion_transptr"/>
</dbReference>
<organism evidence="9 10">
    <name type="scientific">Thermoactinomyces mirandus</name>
    <dbReference type="NCBI Taxonomy" id="2756294"/>
    <lineage>
        <taxon>Bacteria</taxon>
        <taxon>Bacillati</taxon>
        <taxon>Bacillota</taxon>
        <taxon>Bacilli</taxon>
        <taxon>Bacillales</taxon>
        <taxon>Thermoactinomycetaceae</taxon>
        <taxon>Thermoactinomyces</taxon>
    </lineage>
</organism>
<dbReference type="PANTHER" id="PTHR30185">
    <property type="entry name" value="CRYPTIC BETA-GLUCOSIDE BGL OPERON ANTITERMINATOR"/>
    <property type="match status" value="1"/>
</dbReference>
<keyword evidence="10" id="KW-1185">Reference proteome</keyword>
<dbReference type="Gene3D" id="1.10.1790.10">
    <property type="entry name" value="PRD domain"/>
    <property type="match status" value="1"/>
</dbReference>
<keyword evidence="2" id="KW-0677">Repeat</keyword>
<sequence>MLNPRASKILNRLYAESDYTSVNELAGFTKSSNRSVRYNLQKIDEFLVKNGLSPLQRHHLKGVRLDKDEKTVQFLADYFRKESPYQRIYSREEIRLFMVLNLLIHQKEFPISFFETTLNVSRTAVINILSELKTDLAGKDMQLNWAKRKGVFVTGNESAIILEFATLFCKRLSMNEFYNYIELGKMPTGFNGLLFRHIFGKEDLQYIRDLILFLEKELNCTYDDRSFLILSIYFMRLISQAKNNTDVTEKNIPDQPADRRICQISETLLKKMGERYPQIPADEKETAYLMSIISSMKMVKTLQNWPENNAEFADRLIGSIERIYRICFLEHTWELKKMLVQHIAPMMNRIRFHITLENPLFDEIVQNHGQLFANVKTVCKDIGKEYGITVNDQEISYLTIYFATMMKKIAKNEELPGILVVCIEGVAISKYLAASIMKLFHIKQVDTMPIREINDSTIKNYDLVITTVDLPNLDSRKVIRVNSILTRKDMEKLTSRLNLNFGKQTRNHVAKVERLVNVIRESCEIRDLYKLQYDLLLELLNEQEKEVCQPEAILRLKFTRDEIKIREQAAGWKEAVSNGADLLLQKGYIKETYRNRIIRNLEEYGPYMSVAPGVVLAHAGPDDGVVENSMSLVTLENGVDFHDRFSVPVSVIITLALKETHGHLNTAEEIIKLANNQNLVDRIIHSLSRNEVYELVMKSLQLPGGNNL</sequence>
<dbReference type="AlphaFoldDB" id="A0A7W1XSH1"/>
<feature type="domain" description="PTS EIIA type-2" evidence="6">
    <location>
        <begin position="556"/>
        <end position="699"/>
    </location>
</feature>
<dbReference type="InterPro" id="IPR050661">
    <property type="entry name" value="BglG_antiterminators"/>
</dbReference>
<name>A0A7W1XSH1_9BACL</name>
<dbReference type="PANTHER" id="PTHR30185:SF12">
    <property type="entry name" value="TRANSCRIPTIONAL REGULATOR MANR"/>
    <property type="match status" value="1"/>
</dbReference>
<dbReference type="GO" id="GO:0006355">
    <property type="term" value="P:regulation of DNA-templated transcription"/>
    <property type="evidence" value="ECO:0007669"/>
    <property type="project" value="InterPro"/>
</dbReference>
<evidence type="ECO:0000259" key="8">
    <source>
        <dbReference type="PROSITE" id="PS51372"/>
    </source>
</evidence>
<dbReference type="PROSITE" id="PS51372">
    <property type="entry name" value="PRD_2"/>
    <property type="match status" value="1"/>
</dbReference>
<dbReference type="Proteomes" id="UP000538292">
    <property type="component" value="Unassembled WGS sequence"/>
</dbReference>
<keyword evidence="3" id="KW-0805">Transcription regulation</keyword>
<evidence type="ECO:0000313" key="9">
    <source>
        <dbReference type="EMBL" id="MBA4602457.1"/>
    </source>
</evidence>
<dbReference type="SUPFAM" id="SSF63520">
    <property type="entry name" value="PTS-regulatory domain, PRD"/>
    <property type="match status" value="1"/>
</dbReference>
<dbReference type="GO" id="GO:0009401">
    <property type="term" value="P:phosphoenolpyruvate-dependent sugar phosphotransferase system"/>
    <property type="evidence" value="ECO:0007669"/>
    <property type="project" value="InterPro"/>
</dbReference>
<keyword evidence="5" id="KW-0804">Transcription</keyword>
<evidence type="ECO:0000256" key="2">
    <source>
        <dbReference type="ARBA" id="ARBA00022737"/>
    </source>
</evidence>
<dbReference type="InterPro" id="IPR002178">
    <property type="entry name" value="PTS_EIIA_type-2_dom"/>
</dbReference>